<keyword evidence="3 6" id="KW-0687">Ribonucleoprotein</keyword>
<dbReference type="GO" id="GO:0005840">
    <property type="term" value="C:ribosome"/>
    <property type="evidence" value="ECO:0007669"/>
    <property type="project" value="UniProtKB-KW"/>
</dbReference>
<evidence type="ECO:0000313" key="9">
    <source>
        <dbReference type="Proteomes" id="UP000294344"/>
    </source>
</evidence>
<dbReference type="FunFam" id="3.30.1490.10:FF:000001">
    <property type="entry name" value="30S ribosomal protein S8"/>
    <property type="match status" value="1"/>
</dbReference>
<dbReference type="SUPFAM" id="SSF56047">
    <property type="entry name" value="Ribosomal protein S8"/>
    <property type="match status" value="1"/>
</dbReference>
<proteinExistence type="inferred from homology"/>
<dbReference type="HAMAP" id="MF_01302_B">
    <property type="entry name" value="Ribosomal_uS8_B"/>
    <property type="match status" value="1"/>
</dbReference>
<dbReference type="GO" id="GO:1990904">
    <property type="term" value="C:ribonucleoprotein complex"/>
    <property type="evidence" value="ECO:0007669"/>
    <property type="project" value="UniProtKB-KW"/>
</dbReference>
<keyword evidence="6" id="KW-0694">RNA-binding</keyword>
<dbReference type="InterPro" id="IPR047863">
    <property type="entry name" value="Ribosomal_uS8_CS"/>
</dbReference>
<gene>
    <name evidence="6 8" type="primary">rpsH</name>
    <name evidence="8" type="ORF">BUCICURV3402_337</name>
</gene>
<evidence type="ECO:0000256" key="3">
    <source>
        <dbReference type="ARBA" id="ARBA00023274"/>
    </source>
</evidence>
<reference evidence="8 9" key="1">
    <citation type="submission" date="2019-02" db="EMBL/GenBank/DDBJ databases">
        <authorList>
            <person name="Manzano-Marin A."/>
            <person name="Manzano-Marin A."/>
        </authorList>
    </citation>
    <scope>NUCLEOTIDE SEQUENCE [LARGE SCALE GENOMIC DNA]</scope>
    <source>
        <strain evidence="8 9">BuCicurvipes</strain>
    </source>
</reference>
<dbReference type="Proteomes" id="UP000294344">
    <property type="component" value="Chromosome"/>
</dbReference>
<protein>
    <recommendedName>
        <fullName evidence="4 6">Small ribosomal subunit protein uS8</fullName>
    </recommendedName>
</protein>
<evidence type="ECO:0000256" key="4">
    <source>
        <dbReference type="ARBA" id="ARBA00035258"/>
    </source>
</evidence>
<evidence type="ECO:0000256" key="2">
    <source>
        <dbReference type="ARBA" id="ARBA00022980"/>
    </source>
</evidence>
<dbReference type="Gene3D" id="3.30.1490.10">
    <property type="match status" value="1"/>
</dbReference>
<name>A0A451D703_9GAMM</name>
<evidence type="ECO:0000256" key="7">
    <source>
        <dbReference type="RuleBase" id="RU003660"/>
    </source>
</evidence>
<comment type="function">
    <text evidence="6">One of the primary rRNA binding proteins, it binds directly to 16S rRNA central domain where it helps coordinate assembly of the platform of the 30S subunit.</text>
</comment>
<dbReference type="InterPro" id="IPR000630">
    <property type="entry name" value="Ribosomal_uS8"/>
</dbReference>
<keyword evidence="2 6" id="KW-0689">Ribosomal protein</keyword>
<dbReference type="Pfam" id="PF00410">
    <property type="entry name" value="Ribosomal_S8"/>
    <property type="match status" value="1"/>
</dbReference>
<keyword evidence="6" id="KW-0699">rRNA-binding</keyword>
<sequence length="130" mass="14962">MSMQDPISDMLTCIRNGQNSNKIFVTVPFSKVKENIIRVLKYEGYIYNYKIKKINNLELKIFLKYYNGKSVIEHISRISRPSLRKYCNKHNLPVVMNNLGIAVISTSRGVMTDRVAREKGLGGEIICYVN</sequence>
<dbReference type="AlphaFoldDB" id="A0A451D703"/>
<evidence type="ECO:0000313" key="8">
    <source>
        <dbReference type="EMBL" id="VFP81612.1"/>
    </source>
</evidence>
<accession>A0A451D703</accession>
<dbReference type="EMBL" id="LR217710">
    <property type="protein sequence ID" value="VFP81612.1"/>
    <property type="molecule type" value="Genomic_DNA"/>
</dbReference>
<evidence type="ECO:0000256" key="1">
    <source>
        <dbReference type="ARBA" id="ARBA00006471"/>
    </source>
</evidence>
<dbReference type="GO" id="GO:0019843">
    <property type="term" value="F:rRNA binding"/>
    <property type="evidence" value="ECO:0007669"/>
    <property type="project" value="UniProtKB-UniRule"/>
</dbReference>
<dbReference type="OrthoDB" id="9802617at2"/>
<organism evidence="8 9">
    <name type="scientific">Buchnera aphidicola</name>
    <name type="common">Cinara curvipes</name>
    <dbReference type="NCBI Taxonomy" id="2518975"/>
    <lineage>
        <taxon>Bacteria</taxon>
        <taxon>Pseudomonadati</taxon>
        <taxon>Pseudomonadota</taxon>
        <taxon>Gammaproteobacteria</taxon>
        <taxon>Enterobacterales</taxon>
        <taxon>Erwiniaceae</taxon>
        <taxon>Buchnera</taxon>
    </lineage>
</organism>
<dbReference type="PROSITE" id="PS00053">
    <property type="entry name" value="RIBOSOMAL_S8"/>
    <property type="match status" value="1"/>
</dbReference>
<dbReference type="PANTHER" id="PTHR11758">
    <property type="entry name" value="40S RIBOSOMAL PROTEIN S15A"/>
    <property type="match status" value="1"/>
</dbReference>
<comment type="subunit">
    <text evidence="5 6">Part of the 30S ribosomal subunit. Contacts proteins S5 and S12.</text>
</comment>
<evidence type="ECO:0000256" key="6">
    <source>
        <dbReference type="HAMAP-Rule" id="MF_01302"/>
    </source>
</evidence>
<dbReference type="InterPro" id="IPR035987">
    <property type="entry name" value="Ribosomal_uS8_sf"/>
</dbReference>
<dbReference type="RefSeq" id="WP_154029369.1">
    <property type="nucleotide sequence ID" value="NZ_LR217710.1"/>
</dbReference>
<dbReference type="NCBIfam" id="NF001109">
    <property type="entry name" value="PRK00136.1"/>
    <property type="match status" value="1"/>
</dbReference>
<evidence type="ECO:0000256" key="5">
    <source>
        <dbReference type="ARBA" id="ARBA00046740"/>
    </source>
</evidence>
<dbReference type="GO" id="GO:0005737">
    <property type="term" value="C:cytoplasm"/>
    <property type="evidence" value="ECO:0007669"/>
    <property type="project" value="UniProtKB-ARBA"/>
</dbReference>
<dbReference type="GO" id="GO:0006412">
    <property type="term" value="P:translation"/>
    <property type="evidence" value="ECO:0007669"/>
    <property type="project" value="UniProtKB-UniRule"/>
</dbReference>
<comment type="similarity">
    <text evidence="1 6 7">Belongs to the universal ribosomal protein uS8 family.</text>
</comment>
<dbReference type="GO" id="GO:0003735">
    <property type="term" value="F:structural constituent of ribosome"/>
    <property type="evidence" value="ECO:0007669"/>
    <property type="project" value="InterPro"/>
</dbReference>
<dbReference type="Gene3D" id="3.30.1370.30">
    <property type="match status" value="1"/>
</dbReference>